<evidence type="ECO:0000256" key="1">
    <source>
        <dbReference type="SAM" id="SignalP"/>
    </source>
</evidence>
<dbReference type="InterPro" id="IPR050490">
    <property type="entry name" value="Bact_solute-bd_prot1"/>
</dbReference>
<dbReference type="InterPro" id="IPR006059">
    <property type="entry name" value="SBP"/>
</dbReference>
<feature type="signal peptide" evidence="1">
    <location>
        <begin position="1"/>
        <end position="24"/>
    </location>
</feature>
<evidence type="ECO:0000313" key="3">
    <source>
        <dbReference type="Proteomes" id="UP000320876"/>
    </source>
</evidence>
<dbReference type="Gene3D" id="3.40.190.10">
    <property type="entry name" value="Periplasmic binding protein-like II"/>
    <property type="match status" value="1"/>
</dbReference>
<organism evidence="2 3">
    <name type="scientific">Amycolatopsis cihanbeyliensis</name>
    <dbReference type="NCBI Taxonomy" id="1128664"/>
    <lineage>
        <taxon>Bacteria</taxon>
        <taxon>Bacillati</taxon>
        <taxon>Actinomycetota</taxon>
        <taxon>Actinomycetes</taxon>
        <taxon>Pseudonocardiales</taxon>
        <taxon>Pseudonocardiaceae</taxon>
        <taxon>Amycolatopsis</taxon>
    </lineage>
</organism>
<dbReference type="SUPFAM" id="SSF53850">
    <property type="entry name" value="Periplasmic binding protein-like II"/>
    <property type="match status" value="1"/>
</dbReference>
<sequence>MAKPHARRALGALFVGGLFLTVAACGGSTDSRGPDGKLIVTVNGQPPQTQAFERRLFDADVAAFEEAHPDIDLRPKEGFMEVEQFSAKLAGGQLEDVFYVYFTDPATIIARGQAADITEAVQDLPRLDALQPRLLDVFRDGEGGLYGLPTANYSMGLLYSRPLFEQAGLDPDDPPRTWTGVREAARKISGLGDEIVGYAELSKSNQGGWHFGAWMNSLGGSLAREENGSWKASFDNELGRTALRHLHDMRWTDGSMGSKQLLEAADVQRMMGAGQLGMYLAAPDNIPTLVKQFNGDYADYGLAPVPEGKGTLIGGEGYMFNPRASPETIEAGLKWIQWKYLNPDRFEEKAVRFAEADKPVGLPTPPTPDIWRGEVRERMEKVKEKHANVPAENYRPFMSASERIEGHLEPPQAQQIYARLDTVVQACLTDEHADLDQLLADAEADVNTILDQAR</sequence>
<keyword evidence="1" id="KW-0732">Signal</keyword>
<feature type="chain" id="PRO_5039654431" evidence="1">
    <location>
        <begin position="25"/>
        <end position="454"/>
    </location>
</feature>
<dbReference type="Proteomes" id="UP000320876">
    <property type="component" value="Unassembled WGS sequence"/>
</dbReference>
<dbReference type="OrthoDB" id="2644341at2"/>
<gene>
    <name evidence="2" type="ORF">FB471_1506</name>
</gene>
<protein>
    <submittedName>
        <fullName evidence="2">Carbohydrate ABC transporter substrate-binding protein (CUT1 family)</fullName>
    </submittedName>
</protein>
<dbReference type="Pfam" id="PF01547">
    <property type="entry name" value="SBP_bac_1"/>
    <property type="match status" value="1"/>
</dbReference>
<dbReference type="PANTHER" id="PTHR43649">
    <property type="entry name" value="ARABINOSE-BINDING PROTEIN-RELATED"/>
    <property type="match status" value="1"/>
</dbReference>
<dbReference type="PANTHER" id="PTHR43649:SF16">
    <property type="entry name" value="SUGAR-BINDING LIPOPROTEIN"/>
    <property type="match status" value="1"/>
</dbReference>
<proteinExistence type="predicted"/>
<dbReference type="EMBL" id="VFML01000001">
    <property type="protein sequence ID" value="TQJ01790.1"/>
    <property type="molecule type" value="Genomic_DNA"/>
</dbReference>
<evidence type="ECO:0000313" key="2">
    <source>
        <dbReference type="EMBL" id="TQJ01790.1"/>
    </source>
</evidence>
<accession>A0A542DFF1</accession>
<dbReference type="RefSeq" id="WP_141996607.1">
    <property type="nucleotide sequence ID" value="NZ_VFML01000001.1"/>
</dbReference>
<dbReference type="AlphaFoldDB" id="A0A542DFF1"/>
<keyword evidence="3" id="KW-1185">Reference proteome</keyword>
<reference evidence="2 3" key="1">
    <citation type="submission" date="2019-06" db="EMBL/GenBank/DDBJ databases">
        <title>Sequencing the genomes of 1000 actinobacteria strains.</title>
        <authorList>
            <person name="Klenk H.-P."/>
        </authorList>
    </citation>
    <scope>NUCLEOTIDE SEQUENCE [LARGE SCALE GENOMIC DNA]</scope>
    <source>
        <strain evidence="2 3">DSM 45679</strain>
    </source>
</reference>
<name>A0A542DFF1_AMYCI</name>
<dbReference type="PROSITE" id="PS51257">
    <property type="entry name" value="PROKAR_LIPOPROTEIN"/>
    <property type="match status" value="1"/>
</dbReference>
<comment type="caution">
    <text evidence="2">The sequence shown here is derived from an EMBL/GenBank/DDBJ whole genome shotgun (WGS) entry which is preliminary data.</text>
</comment>